<feature type="domain" description="Alcohol dehydrogenase-like N-terminal" evidence="8">
    <location>
        <begin position="26"/>
        <end position="115"/>
    </location>
</feature>
<evidence type="ECO:0000256" key="3">
    <source>
        <dbReference type="ARBA" id="ARBA00022723"/>
    </source>
</evidence>
<dbReference type="InterPro" id="IPR002328">
    <property type="entry name" value="ADH_Zn_CS"/>
</dbReference>
<dbReference type="EMBL" id="JACRSN010000002">
    <property type="protein sequence ID" value="MBC8532861.1"/>
    <property type="molecule type" value="Genomic_DNA"/>
</dbReference>
<keyword evidence="10" id="KW-1185">Reference proteome</keyword>
<dbReference type="Pfam" id="PF08240">
    <property type="entry name" value="ADH_N"/>
    <property type="match status" value="1"/>
</dbReference>
<organism evidence="9 10">
    <name type="scientific">Yeguia hominis</name>
    <dbReference type="NCBI Taxonomy" id="2763662"/>
    <lineage>
        <taxon>Bacteria</taxon>
        <taxon>Bacillati</taxon>
        <taxon>Bacillota</taxon>
        <taxon>Clostridia</taxon>
        <taxon>Eubacteriales</taxon>
        <taxon>Yeguiaceae</taxon>
        <taxon>Yeguia</taxon>
    </lineage>
</organism>
<protein>
    <submittedName>
        <fullName evidence="9">Zinc-binding dehydrogenase</fullName>
    </submittedName>
</protein>
<evidence type="ECO:0000259" key="7">
    <source>
        <dbReference type="Pfam" id="PF00107"/>
    </source>
</evidence>
<dbReference type="GO" id="GO:0016491">
    <property type="term" value="F:oxidoreductase activity"/>
    <property type="evidence" value="ECO:0007669"/>
    <property type="project" value="UniProtKB-KW"/>
</dbReference>
<dbReference type="CDD" id="cd05188">
    <property type="entry name" value="MDR"/>
    <property type="match status" value="1"/>
</dbReference>
<evidence type="ECO:0000256" key="6">
    <source>
        <dbReference type="RuleBase" id="RU361277"/>
    </source>
</evidence>
<evidence type="ECO:0000313" key="10">
    <source>
        <dbReference type="Proteomes" id="UP000651482"/>
    </source>
</evidence>
<dbReference type="InterPro" id="IPR013149">
    <property type="entry name" value="ADH-like_C"/>
</dbReference>
<dbReference type="InterPro" id="IPR036291">
    <property type="entry name" value="NAD(P)-bd_dom_sf"/>
</dbReference>
<name>A0A926D721_9FIRM</name>
<accession>A0A926D721</accession>
<evidence type="ECO:0000256" key="1">
    <source>
        <dbReference type="ARBA" id="ARBA00001947"/>
    </source>
</evidence>
<dbReference type="PROSITE" id="PS00059">
    <property type="entry name" value="ADH_ZINC"/>
    <property type="match status" value="1"/>
</dbReference>
<reference evidence="9" key="1">
    <citation type="submission" date="2020-08" db="EMBL/GenBank/DDBJ databases">
        <title>Genome public.</title>
        <authorList>
            <person name="Liu C."/>
            <person name="Sun Q."/>
        </authorList>
    </citation>
    <scope>NUCLEOTIDE SEQUENCE</scope>
    <source>
        <strain evidence="9">NSJ-40</strain>
    </source>
</reference>
<evidence type="ECO:0000256" key="2">
    <source>
        <dbReference type="ARBA" id="ARBA00008072"/>
    </source>
</evidence>
<dbReference type="SUPFAM" id="SSF51735">
    <property type="entry name" value="NAD(P)-binding Rossmann-fold domains"/>
    <property type="match status" value="1"/>
</dbReference>
<evidence type="ECO:0000256" key="4">
    <source>
        <dbReference type="ARBA" id="ARBA00022833"/>
    </source>
</evidence>
<comment type="caution">
    <text evidence="9">The sequence shown here is derived from an EMBL/GenBank/DDBJ whole genome shotgun (WGS) entry which is preliminary data.</text>
</comment>
<keyword evidence="5" id="KW-0560">Oxidoreductase</keyword>
<dbReference type="AlphaFoldDB" id="A0A926D721"/>
<dbReference type="Pfam" id="PF00107">
    <property type="entry name" value="ADH_zinc_N"/>
    <property type="match status" value="1"/>
</dbReference>
<evidence type="ECO:0000313" key="9">
    <source>
        <dbReference type="EMBL" id="MBC8532861.1"/>
    </source>
</evidence>
<gene>
    <name evidence="9" type="ORF">IAG03_02340</name>
</gene>
<proteinExistence type="inferred from homology"/>
<comment type="similarity">
    <text evidence="2 6">Belongs to the zinc-containing alcohol dehydrogenase family.</text>
</comment>
<dbReference type="InterPro" id="IPR011032">
    <property type="entry name" value="GroES-like_sf"/>
</dbReference>
<evidence type="ECO:0000259" key="8">
    <source>
        <dbReference type="Pfam" id="PF08240"/>
    </source>
</evidence>
<keyword evidence="3 6" id="KW-0479">Metal-binding</keyword>
<dbReference type="GO" id="GO:0008270">
    <property type="term" value="F:zinc ion binding"/>
    <property type="evidence" value="ECO:0007669"/>
    <property type="project" value="InterPro"/>
</dbReference>
<keyword evidence="4 6" id="KW-0862">Zinc</keyword>
<dbReference type="Proteomes" id="UP000651482">
    <property type="component" value="Unassembled WGS sequence"/>
</dbReference>
<dbReference type="PANTHER" id="PTHR43350">
    <property type="entry name" value="NAD-DEPENDENT ALCOHOL DEHYDROGENASE"/>
    <property type="match status" value="1"/>
</dbReference>
<feature type="domain" description="Alcohol dehydrogenase-like C-terminal" evidence="7">
    <location>
        <begin position="172"/>
        <end position="271"/>
    </location>
</feature>
<evidence type="ECO:0000256" key="5">
    <source>
        <dbReference type="ARBA" id="ARBA00023002"/>
    </source>
</evidence>
<dbReference type="RefSeq" id="WP_249318112.1">
    <property type="nucleotide sequence ID" value="NZ_JACRSN010000002.1"/>
</dbReference>
<dbReference type="SUPFAM" id="SSF50129">
    <property type="entry name" value="GroES-like"/>
    <property type="match status" value="1"/>
</dbReference>
<dbReference type="Gene3D" id="3.40.50.720">
    <property type="entry name" value="NAD(P)-binding Rossmann-like Domain"/>
    <property type="match status" value="1"/>
</dbReference>
<dbReference type="Gene3D" id="3.90.180.10">
    <property type="entry name" value="Medium-chain alcohol dehydrogenases, catalytic domain"/>
    <property type="match status" value="1"/>
</dbReference>
<sequence length="342" mass="37985">MKGYVVYPDGTCGFDELPMPKYDAYSALVKMESCGICNGTDMKIIHHKFKGIPYDKPIVLGHEGVGRVIEKGEKVKNFEIGDLVILPFIGDAPEGYTSAWGSYAEYNVVSDAAAMEADGLIPDDFMYAQQKLPADIDPVNAAMIITFREVLSTMKIFGMEPNKSITILGLGPVGLSFVKFARLMGMGPIIALDIVEEKLKLAKEYGADYVFNSKEVDVEKEVRGICPDGVDFVLDAVGIPAFINTGLSIIKPSAKICVYGISPINKGEIDWSRCDYNWTLQFNQFPSKKLEAEAHSQILNWMKLGVLDPADYVSHVFDFKDLNEAFAKIERREPMMKMVVKF</sequence>
<dbReference type="PANTHER" id="PTHR43350:SF19">
    <property type="entry name" value="D-GULOSIDE 3-DEHYDROGENASE"/>
    <property type="match status" value="1"/>
</dbReference>
<dbReference type="InterPro" id="IPR013154">
    <property type="entry name" value="ADH-like_N"/>
</dbReference>
<comment type="cofactor">
    <cofactor evidence="1 6">
        <name>Zn(2+)</name>
        <dbReference type="ChEBI" id="CHEBI:29105"/>
    </cofactor>
</comment>